<dbReference type="Proteomes" id="UP000253741">
    <property type="component" value="Unassembled WGS sequence"/>
</dbReference>
<gene>
    <name evidence="3" type="ORF">DVH02_25590</name>
</gene>
<dbReference type="OrthoDB" id="4336202at2"/>
<evidence type="ECO:0000313" key="3">
    <source>
        <dbReference type="EMBL" id="RDG35401.1"/>
    </source>
</evidence>
<dbReference type="EMBL" id="QQNA01000225">
    <property type="protein sequence ID" value="RDG35401.1"/>
    <property type="molecule type" value="Genomic_DNA"/>
</dbReference>
<accession>A0A370B1D5</accession>
<feature type="region of interest" description="Disordered" evidence="1">
    <location>
        <begin position="1"/>
        <end position="26"/>
    </location>
</feature>
<protein>
    <submittedName>
        <fullName evidence="3">Pilus assembly protein</fullName>
    </submittedName>
</protein>
<feature type="domain" description="TadE-like" evidence="2">
    <location>
        <begin position="61"/>
        <end position="103"/>
    </location>
</feature>
<evidence type="ECO:0000259" key="2">
    <source>
        <dbReference type="Pfam" id="PF07811"/>
    </source>
</evidence>
<proteinExistence type="predicted"/>
<evidence type="ECO:0000313" key="4">
    <source>
        <dbReference type="Proteomes" id="UP000253741"/>
    </source>
</evidence>
<sequence length="175" mass="17919">MSVHSSARAEARHGQSPAARRGDGRIPGRLRAAGLKAVHGLSGRGRPGSGLRARGARGDRGQAAVEFVGVMPVLLATAVLLWEAALVGYTFSLAGNAADEAVRAGAVADGSRTAACRQAAREHLPSAWRLGDVSCATSSSGEEVRADLTLDLPLLFPGVNIPISVPAHASAVRES</sequence>
<dbReference type="AlphaFoldDB" id="A0A370B1D5"/>
<reference evidence="3 4" key="1">
    <citation type="submission" date="2018-07" db="EMBL/GenBank/DDBJ databases">
        <title>Streptomyces species from bats.</title>
        <authorList>
            <person name="Dunlap C."/>
        </authorList>
    </citation>
    <scope>NUCLEOTIDE SEQUENCE [LARGE SCALE GENOMIC DNA]</scope>
    <source>
        <strain evidence="3 4">AC230</strain>
    </source>
</reference>
<comment type="caution">
    <text evidence="3">The sequence shown here is derived from an EMBL/GenBank/DDBJ whole genome shotgun (WGS) entry which is preliminary data.</text>
</comment>
<organism evidence="3 4">
    <name type="scientific">Streptomyces corynorhini</name>
    <dbReference type="NCBI Taxonomy" id="2282652"/>
    <lineage>
        <taxon>Bacteria</taxon>
        <taxon>Bacillati</taxon>
        <taxon>Actinomycetota</taxon>
        <taxon>Actinomycetes</taxon>
        <taxon>Kitasatosporales</taxon>
        <taxon>Streptomycetaceae</taxon>
        <taxon>Streptomyces</taxon>
    </lineage>
</organism>
<evidence type="ECO:0000256" key="1">
    <source>
        <dbReference type="SAM" id="MobiDB-lite"/>
    </source>
</evidence>
<name>A0A370B1D5_9ACTN</name>
<keyword evidence="4" id="KW-1185">Reference proteome</keyword>
<dbReference type="Pfam" id="PF07811">
    <property type="entry name" value="TadE"/>
    <property type="match status" value="1"/>
</dbReference>
<dbReference type="InterPro" id="IPR012495">
    <property type="entry name" value="TadE-like_dom"/>
</dbReference>
<dbReference type="RefSeq" id="WP_114626213.1">
    <property type="nucleotide sequence ID" value="NZ_QQNA01000225.1"/>
</dbReference>